<accession>A0A222NZP4</accession>
<name>A0A222NZP4_9GAMM</name>
<dbReference type="KEGG" id="lcd:clem_02260"/>
<evidence type="ECO:0000313" key="2">
    <source>
        <dbReference type="Proteomes" id="UP000201728"/>
    </source>
</evidence>
<proteinExistence type="predicted"/>
<sequence length="788" mass="90725">MPNNIKTHLTAQDLLDFHKCLIDLGSRQLAQHFANYIERKATHQSTNIDDRTIFVPFESTINHVYQKLGNNIARQIIEDIENNEGLIIEEIVKNFDFQLLKETLENQMQLETSLPFNPLVTTDEPSNSTKQLLTQLDQNFTTLPQYLKEEITRLGNFDNNGNRKSKFQTVKLIVWCVNMGASEQAIIDKIQSKLSELFLDKTITIVIQARFFYGSSLLNDKGLHKTIIEDNKIFEEYGLTIEQLKHAVPYESEKNDSILEIKVLFSQTASCGSYSSANRGSKNTTNDLIFMQDFKTAYALLLPDIVIAENLPKAAAQAKVHEHIRDLFKARSEYWFSESITINHANFTATDRERNYIIATNFQMKGIKLHPKARKPEQYLFSQNEVKKYEPLRQIMTEKTKVTGLRLPMKDTEAFLKLLRTYLLCKQRNDALNKDYLIISGRKCLEVFPKLDGKDRKDSKLQKGLSVNLQPKTGRITFTANLNGENKKNGTFERHRLMHSKYKTPTLYGNVLEFSFWDKRRAPYIPELSLIQGMSKQFTEKLILSIEKNDNFKSPSDLIAMLCHSLSPKVVTPLLLGCILQKLVIENILPPEITELKKRNDQNYSDNNNNNSNDEITETIEPSLLSLSEDIDLNQYDLVEAHLYAQDQKGNVLKNVDAVTIYLLRDKRSSNFLSKDIFFSSKPLHALFQEGYLGHYSEETGRKRKASKIVPQLIISVERNLNESTIPSEVHTEKTDLLDDTKKDTTRIEMRNSLETDVNFFNKRSRTEANNNDYHLQEGDLNNPLILT</sequence>
<dbReference type="Proteomes" id="UP000201728">
    <property type="component" value="Chromosome"/>
</dbReference>
<dbReference type="RefSeq" id="WP_094090121.1">
    <property type="nucleotide sequence ID" value="NZ_CP016397.1"/>
</dbReference>
<keyword evidence="2" id="KW-1185">Reference proteome</keyword>
<gene>
    <name evidence="1" type="ORF">clem_02260</name>
</gene>
<dbReference type="EMBL" id="CP016397">
    <property type="protein sequence ID" value="ASQ45015.1"/>
    <property type="molecule type" value="Genomic_DNA"/>
</dbReference>
<reference evidence="2" key="1">
    <citation type="submission" date="2016-07" db="EMBL/GenBank/DDBJ databases">
        <authorList>
            <person name="Florea S."/>
            <person name="Webb J.S."/>
            <person name="Jaromczyk J."/>
            <person name="Schardl C.L."/>
        </authorList>
    </citation>
    <scope>NUCLEOTIDE SEQUENCE [LARGE SCALE GENOMIC DNA]</scope>
    <source>
        <strain evidence="2">CDC-D5610</strain>
    </source>
</reference>
<dbReference type="AlphaFoldDB" id="A0A222NZP4"/>
<organism evidence="1 2">
    <name type="scientific">Legionella clemsonensis</name>
    <dbReference type="NCBI Taxonomy" id="1867846"/>
    <lineage>
        <taxon>Bacteria</taxon>
        <taxon>Pseudomonadati</taxon>
        <taxon>Pseudomonadota</taxon>
        <taxon>Gammaproteobacteria</taxon>
        <taxon>Legionellales</taxon>
        <taxon>Legionellaceae</taxon>
        <taxon>Legionella</taxon>
    </lineage>
</organism>
<dbReference type="OrthoDB" id="9914576at2"/>
<protein>
    <submittedName>
        <fullName evidence="1">Uncharacterized protein</fullName>
    </submittedName>
</protein>
<evidence type="ECO:0000313" key="1">
    <source>
        <dbReference type="EMBL" id="ASQ45015.1"/>
    </source>
</evidence>